<protein>
    <recommendedName>
        <fullName evidence="6">UDP-glucose 4-epimerase</fullName>
        <ecNumber evidence="5">5.1.3.2</ecNumber>
    </recommendedName>
    <alternativeName>
        <fullName evidence="11">Galactowaldenase</fullName>
    </alternativeName>
    <alternativeName>
        <fullName evidence="10">UDP-galactose 4-epimerase</fullName>
    </alternativeName>
</protein>
<evidence type="ECO:0000256" key="11">
    <source>
        <dbReference type="ARBA" id="ARBA00033067"/>
    </source>
</evidence>
<keyword evidence="9" id="KW-0413">Isomerase</keyword>
<dbReference type="Gene3D" id="3.40.50.720">
    <property type="entry name" value="NAD(P)-binding Rossmann-like Domain"/>
    <property type="match status" value="1"/>
</dbReference>
<evidence type="ECO:0000256" key="5">
    <source>
        <dbReference type="ARBA" id="ARBA00013189"/>
    </source>
</evidence>
<proteinExistence type="inferred from homology"/>
<evidence type="ECO:0000256" key="6">
    <source>
        <dbReference type="ARBA" id="ARBA00018569"/>
    </source>
</evidence>
<dbReference type="EC" id="5.1.3.2" evidence="5"/>
<sequence length="353" mass="39249">MHKNILIIGGTRFFGKQLVRRLLADGHRVTIATRGRNPDDFGDAVQRLRVDRRDEQAMQAVFAHASYDLVFDQMCYSPLDAAIALEVFAGKVGRYVMSSTIETYRHLVGRVLRPLREDDLDLTQVAIDWQYPWRDPALADVSYAAGKLQAEAVLMQDGRLPVATLRIAHVLSAQDDFTGRLASYVQQVMQEQTLLHLAGAGNTSFLNVAAVVDAMVWAGMADFLGPLNLACQGNLSAPQLVQRIARLLGKPAILQIAGDNTAHSPFDYAHDYVMDTARARGLGYQFSNVDAWLDRLILDLHQQLLLEGQGGATCLNYPRSLVSYWPPVWSLSYPDRRLCWWPGRPDSQAGALS</sequence>
<evidence type="ECO:0000313" key="14">
    <source>
        <dbReference type="Proteomes" id="UP000650424"/>
    </source>
</evidence>
<dbReference type="Proteomes" id="UP000650424">
    <property type="component" value="Unassembled WGS sequence"/>
</dbReference>
<comment type="caution">
    <text evidence="13">The sequence shown here is derived from an EMBL/GenBank/DDBJ whole genome shotgun (WGS) entry which is preliminary data.</text>
</comment>
<reference evidence="13 14" key="1">
    <citation type="submission" date="2020-08" db="EMBL/GenBank/DDBJ databases">
        <title>Novel species isolated from subtropical streams in China.</title>
        <authorList>
            <person name="Lu H."/>
        </authorList>
    </citation>
    <scope>NUCLEOTIDE SEQUENCE [LARGE SCALE GENOMIC DNA]</scope>
    <source>
        <strain evidence="13 14">CY18W</strain>
    </source>
</reference>
<evidence type="ECO:0000259" key="12">
    <source>
        <dbReference type="Pfam" id="PF01370"/>
    </source>
</evidence>
<evidence type="ECO:0000256" key="7">
    <source>
        <dbReference type="ARBA" id="ARBA00023027"/>
    </source>
</evidence>
<comment type="pathway">
    <text evidence="3">Carbohydrate metabolism; galactose metabolism.</text>
</comment>
<dbReference type="PANTHER" id="PTHR43725:SF47">
    <property type="entry name" value="UDP-GLUCOSE 4-EPIMERASE"/>
    <property type="match status" value="1"/>
</dbReference>
<evidence type="ECO:0000256" key="4">
    <source>
        <dbReference type="ARBA" id="ARBA00007637"/>
    </source>
</evidence>
<dbReference type="EMBL" id="JACOGF010000020">
    <property type="protein sequence ID" value="MBC3920852.1"/>
    <property type="molecule type" value="Genomic_DNA"/>
</dbReference>
<evidence type="ECO:0000313" key="13">
    <source>
        <dbReference type="EMBL" id="MBC3920852.1"/>
    </source>
</evidence>
<keyword evidence="8" id="KW-0119">Carbohydrate metabolism</keyword>
<dbReference type="PANTHER" id="PTHR43725">
    <property type="entry name" value="UDP-GLUCOSE 4-EPIMERASE"/>
    <property type="match status" value="1"/>
</dbReference>
<dbReference type="InterPro" id="IPR001509">
    <property type="entry name" value="Epimerase_deHydtase"/>
</dbReference>
<evidence type="ECO:0000256" key="10">
    <source>
        <dbReference type="ARBA" id="ARBA00031367"/>
    </source>
</evidence>
<keyword evidence="7" id="KW-0520">NAD</keyword>
<accession>A0ABR6ZY88</accession>
<dbReference type="RefSeq" id="WP_186950687.1">
    <property type="nucleotide sequence ID" value="NZ_JACOGF010000020.1"/>
</dbReference>
<name>A0ABR6ZY88_9BURK</name>
<feature type="domain" description="NAD-dependent epimerase/dehydratase" evidence="12">
    <location>
        <begin position="5"/>
        <end position="72"/>
    </location>
</feature>
<evidence type="ECO:0000256" key="2">
    <source>
        <dbReference type="ARBA" id="ARBA00001911"/>
    </source>
</evidence>
<evidence type="ECO:0000256" key="1">
    <source>
        <dbReference type="ARBA" id="ARBA00000083"/>
    </source>
</evidence>
<dbReference type="Pfam" id="PF01370">
    <property type="entry name" value="Epimerase"/>
    <property type="match status" value="1"/>
</dbReference>
<comment type="cofactor">
    <cofactor evidence="2">
        <name>NAD(+)</name>
        <dbReference type="ChEBI" id="CHEBI:57540"/>
    </cofactor>
</comment>
<dbReference type="InterPro" id="IPR036291">
    <property type="entry name" value="NAD(P)-bd_dom_sf"/>
</dbReference>
<comment type="catalytic activity">
    <reaction evidence="1">
        <text>UDP-alpha-D-glucose = UDP-alpha-D-galactose</text>
        <dbReference type="Rhea" id="RHEA:22168"/>
        <dbReference type="ChEBI" id="CHEBI:58885"/>
        <dbReference type="ChEBI" id="CHEBI:66914"/>
        <dbReference type="EC" id="5.1.3.2"/>
    </reaction>
</comment>
<comment type="similarity">
    <text evidence="4">Belongs to the NAD(P)-dependent epimerase/dehydratase family.</text>
</comment>
<evidence type="ECO:0000256" key="3">
    <source>
        <dbReference type="ARBA" id="ARBA00004947"/>
    </source>
</evidence>
<keyword evidence="8" id="KW-0299">Galactose metabolism</keyword>
<evidence type="ECO:0000256" key="8">
    <source>
        <dbReference type="ARBA" id="ARBA00023144"/>
    </source>
</evidence>
<organism evidence="13 14">
    <name type="scientific">Undibacterium hunanense</name>
    <dbReference type="NCBI Taxonomy" id="2762292"/>
    <lineage>
        <taxon>Bacteria</taxon>
        <taxon>Pseudomonadati</taxon>
        <taxon>Pseudomonadota</taxon>
        <taxon>Betaproteobacteria</taxon>
        <taxon>Burkholderiales</taxon>
        <taxon>Oxalobacteraceae</taxon>
        <taxon>Undibacterium</taxon>
    </lineage>
</organism>
<dbReference type="SUPFAM" id="SSF51735">
    <property type="entry name" value="NAD(P)-binding Rossmann-fold domains"/>
    <property type="match status" value="1"/>
</dbReference>
<evidence type="ECO:0000256" key="9">
    <source>
        <dbReference type="ARBA" id="ARBA00023235"/>
    </source>
</evidence>
<gene>
    <name evidence="13" type="ORF">H8L32_25535</name>
</gene>
<keyword evidence="14" id="KW-1185">Reference proteome</keyword>